<dbReference type="KEGG" id="saca:FFV09_23250"/>
<feature type="domain" description="SGNH hydrolase-type esterase" evidence="4">
    <location>
        <begin position="9"/>
        <end position="203"/>
    </location>
</feature>
<dbReference type="AlphaFoldDB" id="A0A4Y6V0E4"/>
<dbReference type="Proteomes" id="UP000316968">
    <property type="component" value="Chromosome"/>
</dbReference>
<evidence type="ECO:0000313" key="5">
    <source>
        <dbReference type="EMBL" id="QDH23522.1"/>
    </source>
</evidence>
<dbReference type="InterPro" id="IPR013830">
    <property type="entry name" value="SGNH_hydro"/>
</dbReference>
<gene>
    <name evidence="5" type="ORF">FFV09_23250</name>
</gene>
<dbReference type="InterPro" id="IPR036514">
    <property type="entry name" value="SGNH_hydro_sf"/>
</dbReference>
<dbReference type="Pfam" id="PF13472">
    <property type="entry name" value="Lipase_GDSL_2"/>
    <property type="match status" value="1"/>
</dbReference>
<evidence type="ECO:0000256" key="3">
    <source>
        <dbReference type="SAM" id="MobiDB-lite"/>
    </source>
</evidence>
<feature type="region of interest" description="Disordered" evidence="3">
    <location>
        <begin position="228"/>
        <end position="250"/>
    </location>
</feature>
<dbReference type="InterPro" id="IPR037459">
    <property type="entry name" value="RhgT-like"/>
</dbReference>
<dbReference type="SUPFAM" id="SSF52266">
    <property type="entry name" value="SGNH hydrolase"/>
    <property type="match status" value="1"/>
</dbReference>
<organism evidence="5 6">
    <name type="scientific">Saccharibacillus brassicae</name>
    <dbReference type="NCBI Taxonomy" id="2583377"/>
    <lineage>
        <taxon>Bacteria</taxon>
        <taxon>Bacillati</taxon>
        <taxon>Bacillota</taxon>
        <taxon>Bacilli</taxon>
        <taxon>Bacillales</taxon>
        <taxon>Paenibacillaceae</taxon>
        <taxon>Saccharibacillus</taxon>
    </lineage>
</organism>
<evidence type="ECO:0000313" key="6">
    <source>
        <dbReference type="Proteomes" id="UP000316968"/>
    </source>
</evidence>
<dbReference type="PANTHER" id="PTHR43695">
    <property type="entry name" value="PUTATIVE (AFU_ORTHOLOGUE AFUA_2G17250)-RELATED"/>
    <property type="match status" value="1"/>
</dbReference>
<proteinExistence type="inferred from homology"/>
<reference evidence="5 6" key="1">
    <citation type="submission" date="2019-06" db="EMBL/GenBank/DDBJ databases">
        <title>Saccharibacillus brassicae sp. nov., an endophytic bacterium isolated from Chinese cabbage seeds (Brassica pekinensis).</title>
        <authorList>
            <person name="Jiang L."/>
            <person name="Lee J."/>
            <person name="Kim S.W."/>
        </authorList>
    </citation>
    <scope>NUCLEOTIDE SEQUENCE [LARGE SCALE GENOMIC DNA]</scope>
    <source>
        <strain evidence="6">KCTC 43072 / ATSA2</strain>
    </source>
</reference>
<comment type="similarity">
    <text evidence="1">Belongs to the 'GDSL' lipolytic enzyme family.</text>
</comment>
<evidence type="ECO:0000259" key="4">
    <source>
        <dbReference type="Pfam" id="PF13472"/>
    </source>
</evidence>
<evidence type="ECO:0000256" key="2">
    <source>
        <dbReference type="ARBA" id="ARBA00022801"/>
    </source>
</evidence>
<evidence type="ECO:0000256" key="1">
    <source>
        <dbReference type="ARBA" id="ARBA00008668"/>
    </source>
</evidence>
<accession>A0A4Y6V0E4</accession>
<dbReference type="OrthoDB" id="9807041at2"/>
<name>A0A4Y6V0E4_SACBS</name>
<dbReference type="Gene3D" id="3.40.50.1110">
    <property type="entry name" value="SGNH hydrolase"/>
    <property type="match status" value="1"/>
</dbReference>
<keyword evidence="6" id="KW-1185">Reference proteome</keyword>
<dbReference type="PANTHER" id="PTHR43695:SF1">
    <property type="entry name" value="RHAMNOGALACTURONAN ACETYLESTERASE"/>
    <property type="match status" value="1"/>
</dbReference>
<dbReference type="EMBL" id="CP041217">
    <property type="protein sequence ID" value="QDH23522.1"/>
    <property type="molecule type" value="Genomic_DNA"/>
</dbReference>
<keyword evidence="2" id="KW-0378">Hydrolase</keyword>
<protein>
    <submittedName>
        <fullName evidence="5">Rhamnogalacturonan acetylesterase</fullName>
    </submittedName>
</protein>
<dbReference type="GO" id="GO:0016787">
    <property type="term" value="F:hydrolase activity"/>
    <property type="evidence" value="ECO:0007669"/>
    <property type="project" value="UniProtKB-KW"/>
</dbReference>
<dbReference type="CDD" id="cd01821">
    <property type="entry name" value="Rhamnogalacturan_acetylesterase_like"/>
    <property type="match status" value="1"/>
</dbReference>
<dbReference type="RefSeq" id="WP_141450099.1">
    <property type="nucleotide sequence ID" value="NZ_CP041217.1"/>
</dbReference>
<sequence length="250" mass="27474">MGITFYLAGDSTMADYPPERLPMQGWGAKLPLFLETEARVVNEAACGRSSKSFIDEGRLDRILRVIGEGDVLLVQFGHNDEKDDPERHTSPWTTYAETLKRYLDGARERGAHPVLVTPIARRYFDADGLLTPTHGDYPRAMEALAQRERVKLVDLAGRSASAFKEMGPQHSKRWFVQLRRGEHPHYPNGIMDDTHLNEYGAQAAAGLVAQALAAAGVRGVRPRSPLEPEAFAAAPTDPAEASLAAKRVSS</sequence>